<dbReference type="Gene3D" id="3.40.50.300">
    <property type="entry name" value="P-loop containing nucleotide triphosphate hydrolases"/>
    <property type="match status" value="1"/>
</dbReference>
<dbReference type="SUPFAM" id="SSF52540">
    <property type="entry name" value="P-loop containing nucleoside triphosphate hydrolases"/>
    <property type="match status" value="1"/>
</dbReference>
<dbReference type="Gene3D" id="3.30.870.10">
    <property type="entry name" value="Endonuclease Chain A"/>
    <property type="match status" value="1"/>
</dbReference>
<evidence type="ECO:0000313" key="2">
    <source>
        <dbReference type="EMBL" id="MDB8004841.1"/>
    </source>
</evidence>
<feature type="domain" description="Restriction endonuclease type II NgoFVII N-terminal" evidence="1">
    <location>
        <begin position="107"/>
        <end position="192"/>
    </location>
</feature>
<dbReference type="EMBL" id="JAQLXW010000024">
    <property type="protein sequence ID" value="MDB8004841.1"/>
    <property type="molecule type" value="Genomic_DNA"/>
</dbReference>
<proteinExistence type="predicted"/>
<name>A0AAW6CZA2_9FIRM</name>
<comment type="caution">
    <text evidence="2">The sequence shown here is derived from an EMBL/GenBank/DDBJ whole genome shotgun (WGS) entry which is preliminary data.</text>
</comment>
<evidence type="ECO:0000259" key="1">
    <source>
        <dbReference type="Pfam" id="PF09565"/>
    </source>
</evidence>
<dbReference type="CDD" id="cd09117">
    <property type="entry name" value="PLDc_Bfil_DEXD_like"/>
    <property type="match status" value="1"/>
</dbReference>
<dbReference type="InterPro" id="IPR019065">
    <property type="entry name" value="RE_NgoFVII_N"/>
</dbReference>
<reference evidence="2" key="1">
    <citation type="submission" date="2023-01" db="EMBL/GenBank/DDBJ databases">
        <title>Human gut microbiome strain richness.</title>
        <authorList>
            <person name="Chen-Liaw A."/>
        </authorList>
    </citation>
    <scope>NUCLEOTIDE SEQUENCE</scope>
    <source>
        <strain evidence="2">1001283st1_G1_1001283B150217_161031</strain>
    </source>
</reference>
<organism evidence="2 3">
    <name type="scientific">[Eubacterium] siraeum</name>
    <dbReference type="NCBI Taxonomy" id="39492"/>
    <lineage>
        <taxon>Bacteria</taxon>
        <taxon>Bacillati</taxon>
        <taxon>Bacillota</taxon>
        <taxon>Clostridia</taxon>
        <taxon>Eubacteriales</taxon>
        <taxon>Oscillospiraceae</taxon>
        <taxon>Oscillospiraceae incertae sedis</taxon>
    </lineage>
</organism>
<dbReference type="Proteomes" id="UP001210809">
    <property type="component" value="Unassembled WGS sequence"/>
</dbReference>
<protein>
    <submittedName>
        <fullName evidence="2">Phospholipase D family protein</fullName>
    </submittedName>
</protein>
<gene>
    <name evidence="2" type="ORF">PNE09_12340</name>
</gene>
<accession>A0AAW6CZA2</accession>
<dbReference type="Pfam" id="PF09565">
    <property type="entry name" value="RE_NgoFVII"/>
    <property type="match status" value="1"/>
</dbReference>
<sequence>MKETESEIQELSLFDLSEEKSADKSTGNKLEAVEADFKCVHKVVWEDLFSGFDEMYAITYSSGIDFISRVLPNFKNAEIIFGCEAVLDDSVAMVMSVQLSQLKFVTKHKSADMLAQRLDNETLKLYVSRAIKSHEKIYLLKSYDGRVRVITGSANLSYSAFNGIQRENITYMDNISAYEYYYEQFERFKMECADNVEHKCITKLIAKPDSSVDELLDSLPISATIKARKAVILSETEEPEYVIAVDADKISKEIKPLIPKKDKKGQIALSPEVLSNVKRRLKIERTEREEKLTVMPKLRVDAEKKLLSFNNKECDLHPERSSIESDIRCYIEYMDGFDAFSGNVENNKKMYFLFTNWFLASPFMPYLRFQANKYGQDIKQFPVYAMLYGESNGGKTEFTKMLSKMMSGKNVTINKNGAFNNSTIDPLKQSCEGVPIIIDDLSKQQYQNNISNIVKYDEWGLKENLLYYPSVVMTTNEIPSVKNDISKRVFICHIDSSLDKEKGRANYKKIANCEKHMSNSFYCEYVRRMFDRIEKMVDDMMGSDDSYLPDIFAESSETIIEIIKEILGDDLPKYIKPCTYSDYFGNKAVGRNAINKIQRAWYYEPEAFTINKKRGILEYRIPDNTGTYILEQIRQELPPSLNAQVVSRTMTMNLDAACEFFGLDFKMNFWGRLHQRK</sequence>
<dbReference type="AlphaFoldDB" id="A0AAW6CZA2"/>
<dbReference type="InterPro" id="IPR027417">
    <property type="entry name" value="P-loop_NTPase"/>
</dbReference>
<evidence type="ECO:0000313" key="3">
    <source>
        <dbReference type="Proteomes" id="UP001210809"/>
    </source>
</evidence>